<evidence type="ECO:0000256" key="1">
    <source>
        <dbReference type="SAM" id="Phobius"/>
    </source>
</evidence>
<feature type="transmembrane region" description="Helical" evidence="1">
    <location>
        <begin position="46"/>
        <end position="70"/>
    </location>
</feature>
<keyword evidence="1" id="KW-1133">Transmembrane helix</keyword>
<accession>A0A2R7YYE2</accession>
<feature type="transmembrane region" description="Helical" evidence="1">
    <location>
        <begin position="79"/>
        <end position="98"/>
    </location>
</feature>
<evidence type="ECO:0000313" key="3">
    <source>
        <dbReference type="Proteomes" id="UP000244867"/>
    </source>
</evidence>
<reference evidence="2 3" key="1">
    <citation type="submission" date="2018-03" db="EMBL/GenBank/DDBJ databases">
        <authorList>
            <person name="Keele B.F."/>
        </authorList>
    </citation>
    <scope>NUCLEOTIDE SEQUENCE [LARGE SCALE GENOMIC DNA]</scope>
    <source>
        <strain evidence="2 3">IB-3</strain>
    </source>
</reference>
<dbReference type="AlphaFoldDB" id="A0A2R7YYE2"/>
<comment type="caution">
    <text evidence="2">The sequence shown here is derived from an EMBL/GenBank/DDBJ whole genome shotgun (WGS) entry which is preliminary data.</text>
</comment>
<keyword evidence="1" id="KW-0812">Transmembrane</keyword>
<keyword evidence="1" id="KW-0472">Membrane</keyword>
<evidence type="ECO:0008006" key="4">
    <source>
        <dbReference type="Google" id="ProtNLM"/>
    </source>
</evidence>
<gene>
    <name evidence="2" type="ORF">C7S10_10375</name>
</gene>
<proteinExistence type="predicted"/>
<organism evidence="2 3">
    <name type="scientific">Nocardioides currus</name>
    <dbReference type="NCBI Taxonomy" id="2133958"/>
    <lineage>
        <taxon>Bacteria</taxon>
        <taxon>Bacillati</taxon>
        <taxon>Actinomycetota</taxon>
        <taxon>Actinomycetes</taxon>
        <taxon>Propionibacteriales</taxon>
        <taxon>Nocardioidaceae</taxon>
        <taxon>Nocardioides</taxon>
    </lineage>
</organism>
<dbReference type="Proteomes" id="UP000244867">
    <property type="component" value="Unassembled WGS sequence"/>
</dbReference>
<protein>
    <recommendedName>
        <fullName evidence="4">DUF998 domain-containing protein</fullName>
    </recommendedName>
</protein>
<feature type="transmembrane region" description="Helical" evidence="1">
    <location>
        <begin position="229"/>
        <end position="251"/>
    </location>
</feature>
<feature type="transmembrane region" description="Helical" evidence="1">
    <location>
        <begin position="188"/>
        <end position="208"/>
    </location>
</feature>
<sequence length="303" mass="32505">MSHQELLSTYRFVRLAMPGLALLLALSVGIQVFSPQPDCWLGSISAYYYTPARAVFVASLCAIGTCLFVYRGTTLREDAILNLSGVLAFFVAFIPTPLADATTGAGTLCGRSNVPSDVQLQAALDNNIVSGLVALVAVAIAYWVFGGFLREGRGRPAAGSVVAAFVVAAVPVALYVARPERFEQLGHYVAAIGLFCGVIAMIVMHAWPERFAGRTSDGEKPHTEEKFQRIYACVIVVMALILAASLVMKLVLHLDNALFLLESGLIAAFTFFWSVQTWENWGVENAEAAATAAATPAPEDARR</sequence>
<feature type="transmembrane region" description="Helical" evidence="1">
    <location>
        <begin position="157"/>
        <end position="176"/>
    </location>
</feature>
<evidence type="ECO:0000313" key="2">
    <source>
        <dbReference type="EMBL" id="PUA81407.1"/>
    </source>
</evidence>
<dbReference type="EMBL" id="PYXZ01000003">
    <property type="protein sequence ID" value="PUA81407.1"/>
    <property type="molecule type" value="Genomic_DNA"/>
</dbReference>
<feature type="transmembrane region" description="Helical" evidence="1">
    <location>
        <begin position="12"/>
        <end position="34"/>
    </location>
</feature>
<keyword evidence="3" id="KW-1185">Reference proteome</keyword>
<feature type="transmembrane region" description="Helical" evidence="1">
    <location>
        <begin position="257"/>
        <end position="275"/>
    </location>
</feature>
<feature type="transmembrane region" description="Helical" evidence="1">
    <location>
        <begin position="128"/>
        <end position="145"/>
    </location>
</feature>
<name>A0A2R7YYE2_9ACTN</name>